<evidence type="ECO:0000256" key="2">
    <source>
        <dbReference type="ARBA" id="ARBA00022803"/>
    </source>
</evidence>
<feature type="repeat" description="TPR" evidence="3">
    <location>
        <begin position="11"/>
        <end position="44"/>
    </location>
</feature>
<evidence type="ECO:0000256" key="3">
    <source>
        <dbReference type="PROSITE-ProRule" id="PRU00339"/>
    </source>
</evidence>
<name>A0A9D4BNR5_DREPO</name>
<evidence type="ECO:0000313" key="4">
    <source>
        <dbReference type="EMBL" id="KAH3699827.1"/>
    </source>
</evidence>
<evidence type="ECO:0000313" key="5">
    <source>
        <dbReference type="Proteomes" id="UP000828390"/>
    </source>
</evidence>
<protein>
    <submittedName>
        <fullName evidence="4">Uncharacterized protein</fullName>
    </submittedName>
</protein>
<reference evidence="4" key="2">
    <citation type="submission" date="2020-11" db="EMBL/GenBank/DDBJ databases">
        <authorList>
            <person name="McCartney M.A."/>
            <person name="Auch B."/>
            <person name="Kono T."/>
            <person name="Mallez S."/>
            <person name="Becker A."/>
            <person name="Gohl D.M."/>
            <person name="Silverstein K.A.T."/>
            <person name="Koren S."/>
            <person name="Bechman K.B."/>
            <person name="Herman A."/>
            <person name="Abrahante J.E."/>
            <person name="Garbe J."/>
        </authorList>
    </citation>
    <scope>NUCLEOTIDE SEQUENCE</scope>
    <source>
        <strain evidence="4">Duluth1</strain>
        <tissue evidence="4">Whole animal</tissue>
    </source>
</reference>
<dbReference type="Proteomes" id="UP000828390">
    <property type="component" value="Unassembled WGS sequence"/>
</dbReference>
<dbReference type="SMART" id="SM00028">
    <property type="entry name" value="TPR"/>
    <property type="match status" value="1"/>
</dbReference>
<organism evidence="4 5">
    <name type="scientific">Dreissena polymorpha</name>
    <name type="common">Zebra mussel</name>
    <name type="synonym">Mytilus polymorpha</name>
    <dbReference type="NCBI Taxonomy" id="45954"/>
    <lineage>
        <taxon>Eukaryota</taxon>
        <taxon>Metazoa</taxon>
        <taxon>Spiralia</taxon>
        <taxon>Lophotrochozoa</taxon>
        <taxon>Mollusca</taxon>
        <taxon>Bivalvia</taxon>
        <taxon>Autobranchia</taxon>
        <taxon>Heteroconchia</taxon>
        <taxon>Euheterodonta</taxon>
        <taxon>Imparidentia</taxon>
        <taxon>Neoheterodontei</taxon>
        <taxon>Myida</taxon>
        <taxon>Dreissenoidea</taxon>
        <taxon>Dreissenidae</taxon>
        <taxon>Dreissena</taxon>
    </lineage>
</organism>
<dbReference type="InterPro" id="IPR013105">
    <property type="entry name" value="TPR_2"/>
</dbReference>
<reference evidence="4" key="1">
    <citation type="journal article" date="2019" name="bioRxiv">
        <title>The Genome of the Zebra Mussel, Dreissena polymorpha: A Resource for Invasive Species Research.</title>
        <authorList>
            <person name="McCartney M.A."/>
            <person name="Auch B."/>
            <person name="Kono T."/>
            <person name="Mallez S."/>
            <person name="Zhang Y."/>
            <person name="Obille A."/>
            <person name="Becker A."/>
            <person name="Abrahante J.E."/>
            <person name="Garbe J."/>
            <person name="Badalamenti J.P."/>
            <person name="Herman A."/>
            <person name="Mangelson H."/>
            <person name="Liachko I."/>
            <person name="Sullivan S."/>
            <person name="Sone E.D."/>
            <person name="Koren S."/>
            <person name="Silverstein K.A.T."/>
            <person name="Beckman K.B."/>
            <person name="Gohl D.M."/>
        </authorList>
    </citation>
    <scope>NUCLEOTIDE SEQUENCE</scope>
    <source>
        <strain evidence="4">Duluth1</strain>
        <tissue evidence="4">Whole animal</tissue>
    </source>
</reference>
<dbReference type="InterPro" id="IPR019734">
    <property type="entry name" value="TPR_rpt"/>
</dbReference>
<dbReference type="InterPro" id="IPR011990">
    <property type="entry name" value="TPR-like_helical_dom_sf"/>
</dbReference>
<keyword evidence="1" id="KW-0677">Repeat</keyword>
<dbReference type="EMBL" id="JAIWYP010000015">
    <property type="protein sequence ID" value="KAH3699827.1"/>
    <property type="molecule type" value="Genomic_DNA"/>
</dbReference>
<dbReference type="PROSITE" id="PS50005">
    <property type="entry name" value="TPR"/>
    <property type="match status" value="1"/>
</dbReference>
<keyword evidence="5" id="KW-1185">Reference proteome</keyword>
<dbReference type="Gene3D" id="1.25.40.10">
    <property type="entry name" value="Tetratricopeptide repeat domain"/>
    <property type="match status" value="1"/>
</dbReference>
<dbReference type="Pfam" id="PF07719">
    <property type="entry name" value="TPR_2"/>
    <property type="match status" value="1"/>
</dbReference>
<comment type="caution">
    <text evidence="4">The sequence shown here is derived from an EMBL/GenBank/DDBJ whole genome shotgun (WGS) entry which is preliminary data.</text>
</comment>
<sequence length="99" mass="11020">MCVFQCYPNCMKAHVHMGRAHIGMKEYKEARECFKKALTCDPTKDSLINGACQIKCEKCHPSLACAVCTGSSGTTLPPKLDFRLEETRNSIKAERIVPV</sequence>
<dbReference type="AlphaFoldDB" id="A0A9D4BNR5"/>
<accession>A0A9D4BNR5</accession>
<proteinExistence type="predicted"/>
<gene>
    <name evidence="4" type="ORF">DPMN_074789</name>
</gene>
<evidence type="ECO:0000256" key="1">
    <source>
        <dbReference type="ARBA" id="ARBA00022737"/>
    </source>
</evidence>
<keyword evidence="2 3" id="KW-0802">TPR repeat</keyword>
<dbReference type="SUPFAM" id="SSF48452">
    <property type="entry name" value="TPR-like"/>
    <property type="match status" value="1"/>
</dbReference>